<dbReference type="GO" id="GO:0003676">
    <property type="term" value="F:nucleic acid binding"/>
    <property type="evidence" value="ECO:0007669"/>
    <property type="project" value="InterPro"/>
</dbReference>
<dbReference type="Gene3D" id="3.40.570.10">
    <property type="entry name" value="Extracellular Endonuclease, subunit A"/>
    <property type="match status" value="1"/>
</dbReference>
<feature type="region of interest" description="Disordered" evidence="9">
    <location>
        <begin position="367"/>
        <end position="403"/>
    </location>
</feature>
<evidence type="ECO:0000256" key="3">
    <source>
        <dbReference type="ARBA" id="ARBA00022729"/>
    </source>
</evidence>
<keyword evidence="2 8" id="KW-0645">Protease</keyword>
<dbReference type="InterPro" id="IPR044929">
    <property type="entry name" value="DNA/RNA_non-sp_Endonuclease_sf"/>
</dbReference>
<feature type="compositionally biased region" description="Polar residues" evidence="9">
    <location>
        <begin position="388"/>
        <end position="402"/>
    </location>
</feature>
<dbReference type="EMBL" id="QPEX01000010">
    <property type="protein sequence ID" value="RCS54003.1"/>
    <property type="molecule type" value="Genomic_DNA"/>
</dbReference>
<dbReference type="SMART" id="SM00892">
    <property type="entry name" value="Endonuclease_NS"/>
    <property type="match status" value="1"/>
</dbReference>
<evidence type="ECO:0000313" key="13">
    <source>
        <dbReference type="Proteomes" id="UP000253562"/>
    </source>
</evidence>
<accession>A0A368KU98</accession>
<comment type="similarity">
    <text evidence="1 8">Belongs to the peptidase S1B family.</text>
</comment>
<evidence type="ECO:0000256" key="6">
    <source>
        <dbReference type="PIRSR" id="PIRSR640255-1"/>
    </source>
</evidence>
<dbReference type="PANTHER" id="PTHR13966:SF5">
    <property type="entry name" value="ENDONUCLEASE G, MITOCHONDRIAL"/>
    <property type="match status" value="1"/>
</dbReference>
<evidence type="ECO:0000256" key="4">
    <source>
        <dbReference type="ARBA" id="ARBA00022801"/>
    </source>
</evidence>
<keyword evidence="4 8" id="KW-0378">Hydrolase</keyword>
<feature type="binding site" evidence="7">
    <location>
        <position position="595"/>
    </location>
    <ligand>
        <name>Mg(2+)</name>
        <dbReference type="ChEBI" id="CHEBI:18420"/>
        <note>catalytic</note>
    </ligand>
</feature>
<evidence type="ECO:0000259" key="10">
    <source>
        <dbReference type="SMART" id="SM00477"/>
    </source>
</evidence>
<dbReference type="InterPro" id="IPR020821">
    <property type="entry name" value="ENPP1-3/EXOG-like_nuc-like"/>
</dbReference>
<evidence type="ECO:0000259" key="11">
    <source>
        <dbReference type="SMART" id="SM00892"/>
    </source>
</evidence>
<dbReference type="InterPro" id="IPR040255">
    <property type="entry name" value="Non-specific_endonuclease"/>
</dbReference>
<evidence type="ECO:0000256" key="8">
    <source>
        <dbReference type="RuleBase" id="RU004296"/>
    </source>
</evidence>
<dbReference type="PRINTS" id="PR00839">
    <property type="entry name" value="V8PROTEASE"/>
</dbReference>
<evidence type="ECO:0000256" key="2">
    <source>
        <dbReference type="ARBA" id="ARBA00022670"/>
    </source>
</evidence>
<organism evidence="12 13">
    <name type="scientific">Bremerella cremea</name>
    <dbReference type="NCBI Taxonomy" id="1031537"/>
    <lineage>
        <taxon>Bacteria</taxon>
        <taxon>Pseudomonadati</taxon>
        <taxon>Planctomycetota</taxon>
        <taxon>Planctomycetia</taxon>
        <taxon>Pirellulales</taxon>
        <taxon>Pirellulaceae</taxon>
        <taxon>Bremerella</taxon>
    </lineage>
</organism>
<dbReference type="EC" id="3.4.21.-" evidence="8"/>
<dbReference type="PANTHER" id="PTHR13966">
    <property type="entry name" value="ENDONUCLEASE RELATED"/>
    <property type="match status" value="1"/>
</dbReference>
<keyword evidence="7" id="KW-0479">Metal-binding</keyword>
<keyword evidence="3" id="KW-0732">Signal</keyword>
<dbReference type="SUPFAM" id="SSF54060">
    <property type="entry name" value="His-Me finger endonucleases"/>
    <property type="match status" value="1"/>
</dbReference>
<comment type="caution">
    <text evidence="12">The sequence shown here is derived from an EMBL/GenBank/DDBJ whole genome shotgun (WGS) entry which is preliminary data.</text>
</comment>
<evidence type="ECO:0000256" key="7">
    <source>
        <dbReference type="PIRSR" id="PIRSR640255-2"/>
    </source>
</evidence>
<dbReference type="InterPro" id="IPR001604">
    <property type="entry name" value="Endo_G_ENPP1-like_dom"/>
</dbReference>
<proteinExistence type="inferred from homology"/>
<reference evidence="12 13" key="1">
    <citation type="submission" date="2018-07" db="EMBL/GenBank/DDBJ databases">
        <title>Comparative genomes isolates from brazilian mangrove.</title>
        <authorList>
            <person name="De Araujo J.E."/>
            <person name="Taketani R.G."/>
            <person name="Silva M.C.P."/>
            <person name="Lourenco M.V."/>
            <person name="Oliveira V.M."/>
            <person name="Andreote F.D."/>
        </authorList>
    </citation>
    <scope>NUCLEOTIDE SEQUENCE [LARGE SCALE GENOMIC DNA]</scope>
    <source>
        <strain evidence="12 13">HEX PRIS-MGV</strain>
    </source>
</reference>
<evidence type="ECO:0000256" key="5">
    <source>
        <dbReference type="ARBA" id="ARBA00022825"/>
    </source>
</evidence>
<feature type="domain" description="DNA/RNA non-specific endonuclease/pyrophosphatase/phosphodiesterase" evidence="11">
    <location>
        <begin position="496"/>
        <end position="707"/>
    </location>
</feature>
<dbReference type="Pfam" id="PF01223">
    <property type="entry name" value="Endonuclease_NS"/>
    <property type="match status" value="1"/>
</dbReference>
<dbReference type="Gene3D" id="2.40.10.10">
    <property type="entry name" value="Trypsin-like serine proteases"/>
    <property type="match status" value="2"/>
</dbReference>
<evidence type="ECO:0000256" key="1">
    <source>
        <dbReference type="ARBA" id="ARBA00008764"/>
    </source>
</evidence>
<dbReference type="InterPro" id="IPR043504">
    <property type="entry name" value="Peptidase_S1_PA_chymotrypsin"/>
</dbReference>
<dbReference type="InterPro" id="IPR044925">
    <property type="entry name" value="His-Me_finger_sf"/>
</dbReference>
<dbReference type="AlphaFoldDB" id="A0A368KU98"/>
<dbReference type="GO" id="GO:0004519">
    <property type="term" value="F:endonuclease activity"/>
    <property type="evidence" value="ECO:0007669"/>
    <property type="project" value="TreeGrafter"/>
</dbReference>
<evidence type="ECO:0000313" key="12">
    <source>
        <dbReference type="EMBL" id="RCS54003.1"/>
    </source>
</evidence>
<dbReference type="GO" id="GO:0006508">
    <property type="term" value="P:proteolysis"/>
    <property type="evidence" value="ECO:0007669"/>
    <property type="project" value="UniProtKB-KW"/>
</dbReference>
<gene>
    <name evidence="12" type="ORF">DTL42_02275</name>
</gene>
<dbReference type="SMART" id="SM00477">
    <property type="entry name" value="NUC"/>
    <property type="match status" value="1"/>
</dbReference>
<dbReference type="CDD" id="cd00091">
    <property type="entry name" value="NUC"/>
    <property type="match status" value="1"/>
</dbReference>
<dbReference type="SUPFAM" id="SSF50494">
    <property type="entry name" value="Trypsin-like serine proteases"/>
    <property type="match status" value="1"/>
</dbReference>
<feature type="domain" description="ENPP1-3/EXOG-like endonuclease/phosphodiesterase" evidence="10">
    <location>
        <begin position="497"/>
        <end position="707"/>
    </location>
</feature>
<dbReference type="Proteomes" id="UP000253562">
    <property type="component" value="Unassembled WGS sequence"/>
</dbReference>
<dbReference type="InterPro" id="IPR008256">
    <property type="entry name" value="Peptidase_S1B"/>
</dbReference>
<dbReference type="GO" id="GO:0008236">
    <property type="term" value="F:serine-type peptidase activity"/>
    <property type="evidence" value="ECO:0007669"/>
    <property type="project" value="UniProtKB-KW"/>
</dbReference>
<keyword evidence="5 8" id="KW-0720">Serine protease</keyword>
<evidence type="ECO:0000256" key="9">
    <source>
        <dbReference type="SAM" id="MobiDB-lite"/>
    </source>
</evidence>
<dbReference type="GO" id="GO:0046872">
    <property type="term" value="F:metal ion binding"/>
    <property type="evidence" value="ECO:0007669"/>
    <property type="project" value="UniProtKB-KW"/>
</dbReference>
<dbReference type="Pfam" id="PF13365">
    <property type="entry name" value="Trypsin_2"/>
    <property type="match status" value="1"/>
</dbReference>
<feature type="active site" description="Proton acceptor" evidence="6">
    <location>
        <position position="559"/>
    </location>
</feature>
<sequence>MKCSYFQNYPFTTKARYLMEKTITPDEHAKRLLQYVNSIAGDTPMEEFVDFIADDDGLEGVSTKRIKKAEEAAMRAVQGKSVSAEGLYHLEAIVHRKNRPSHRIYGKKFDPFPGEFNFITKDPRTLKRIRNTFPAVGRIDITDLSTYAGTGFVVGQNLVMTNRHVAMEFTMGVGRGKRVKIFDLRAEVDFDDEPSFEQEDGFVLHECVMVHPYWDMALFKADLPDIEPLRLSTTTYPTLRKRKQAIVAVGYPAFDDRNGVKAQKEIFGDQYEVKRIAPGRVSNQKRQVSSKWLSSPVAALTHDASTLGGNSGSAIIDVESGTVAALHFGGKYLIENYGVPGYELARDPRVVDAGVLFAPGVPDPNLDLEPYWENTESPSDDQSESDYRQYQRNPARSHQMKTNPKDVTFEVPLHITISLGRPGTGNVYHIGPVHDPGDGNGATDVVGQGGDDEFDIGESKGGGYDHKFLSETVPTPKLSKKFAKDAFKHNGSHLIHYTHFSVCQSKSRSLPRFVAWNIDGSNMKQLSRKGIRFIRDSRVPAEYQAGNELYKNNAYDRGHVARRADLNWGPLKEAKAANRDSFFFTNMTPQHEAFNQSAKGGLWGELENAVFEDLNVDKLKVSVMAGPIFRDTDKTYRDVKIPDDFWKLIAFHDEDDDEFKVAAYIISQGDLVFTEGRVDDEFHLYQVSLSKLAEETGLDFDELTQHDSFDSSTEAVFGSGLREVGSRSQLVSQTEK</sequence>
<name>A0A368KU98_9BACT</name>
<dbReference type="InterPro" id="IPR009003">
    <property type="entry name" value="Peptidase_S1_PA"/>
</dbReference>
<protein>
    <recommendedName>
        <fullName evidence="8">Serine protease</fullName>
        <ecNumber evidence="8">3.4.21.-</ecNumber>
    </recommendedName>
</protein>